<reference evidence="1" key="1">
    <citation type="journal article" date="2019" name="bioRxiv">
        <title>The Genome of the Zebra Mussel, Dreissena polymorpha: A Resource for Invasive Species Research.</title>
        <authorList>
            <person name="McCartney M.A."/>
            <person name="Auch B."/>
            <person name="Kono T."/>
            <person name="Mallez S."/>
            <person name="Zhang Y."/>
            <person name="Obille A."/>
            <person name="Becker A."/>
            <person name="Abrahante J.E."/>
            <person name="Garbe J."/>
            <person name="Badalamenti J.P."/>
            <person name="Herman A."/>
            <person name="Mangelson H."/>
            <person name="Liachko I."/>
            <person name="Sullivan S."/>
            <person name="Sone E.D."/>
            <person name="Koren S."/>
            <person name="Silverstein K.A.T."/>
            <person name="Beckman K.B."/>
            <person name="Gohl D.M."/>
        </authorList>
    </citation>
    <scope>NUCLEOTIDE SEQUENCE</scope>
    <source>
        <strain evidence="1">Duluth1</strain>
        <tissue evidence="1">Whole animal</tissue>
    </source>
</reference>
<reference evidence="1" key="2">
    <citation type="submission" date="2020-11" db="EMBL/GenBank/DDBJ databases">
        <authorList>
            <person name="McCartney M.A."/>
            <person name="Auch B."/>
            <person name="Kono T."/>
            <person name="Mallez S."/>
            <person name="Becker A."/>
            <person name="Gohl D.M."/>
            <person name="Silverstein K.A.T."/>
            <person name="Koren S."/>
            <person name="Bechman K.B."/>
            <person name="Herman A."/>
            <person name="Abrahante J.E."/>
            <person name="Garbe J."/>
        </authorList>
    </citation>
    <scope>NUCLEOTIDE SEQUENCE</scope>
    <source>
        <strain evidence="1">Duluth1</strain>
        <tissue evidence="1">Whole animal</tissue>
    </source>
</reference>
<organism evidence="1 2">
    <name type="scientific">Dreissena polymorpha</name>
    <name type="common">Zebra mussel</name>
    <name type="synonym">Mytilus polymorpha</name>
    <dbReference type="NCBI Taxonomy" id="45954"/>
    <lineage>
        <taxon>Eukaryota</taxon>
        <taxon>Metazoa</taxon>
        <taxon>Spiralia</taxon>
        <taxon>Lophotrochozoa</taxon>
        <taxon>Mollusca</taxon>
        <taxon>Bivalvia</taxon>
        <taxon>Autobranchia</taxon>
        <taxon>Heteroconchia</taxon>
        <taxon>Euheterodonta</taxon>
        <taxon>Imparidentia</taxon>
        <taxon>Neoheterodontei</taxon>
        <taxon>Myida</taxon>
        <taxon>Dreissenoidea</taxon>
        <taxon>Dreissenidae</taxon>
        <taxon>Dreissena</taxon>
    </lineage>
</organism>
<accession>A0A9D4LBT7</accession>
<gene>
    <name evidence="1" type="ORF">DPMN_097769</name>
</gene>
<evidence type="ECO:0000313" key="1">
    <source>
        <dbReference type="EMBL" id="KAH3855205.1"/>
    </source>
</evidence>
<evidence type="ECO:0000313" key="2">
    <source>
        <dbReference type="Proteomes" id="UP000828390"/>
    </source>
</evidence>
<keyword evidence="2" id="KW-1185">Reference proteome</keyword>
<protein>
    <submittedName>
        <fullName evidence="1">Uncharacterized protein</fullName>
    </submittedName>
</protein>
<dbReference type="Proteomes" id="UP000828390">
    <property type="component" value="Unassembled WGS sequence"/>
</dbReference>
<comment type="caution">
    <text evidence="1">The sequence shown here is derived from an EMBL/GenBank/DDBJ whole genome shotgun (WGS) entry which is preliminary data.</text>
</comment>
<dbReference type="AlphaFoldDB" id="A0A9D4LBT7"/>
<name>A0A9D4LBT7_DREPO</name>
<sequence>MKKEKTKLRSLRRRAHADVTRKRVKKLLQASESDQETFHKIVNAQRKVVNDNGSTAFVIDGNEYLQPKEILSIWKKHFETLATPPVSEDPNDNIHLPNEIIYENEIQSGKPLEKVSNKEIEEAIRNLNTEKAPNQDGIAAEHIKSAKNELTPVITDIINTILIK</sequence>
<proteinExistence type="predicted"/>
<dbReference type="EMBL" id="JAIWYP010000003">
    <property type="protein sequence ID" value="KAH3855205.1"/>
    <property type="molecule type" value="Genomic_DNA"/>
</dbReference>